<evidence type="ECO:0000259" key="6">
    <source>
        <dbReference type="PROSITE" id="PS51471"/>
    </source>
</evidence>
<dbReference type="GO" id="GO:0031418">
    <property type="term" value="F:L-ascorbic acid binding"/>
    <property type="evidence" value="ECO:0007669"/>
    <property type="project" value="InterPro"/>
</dbReference>
<dbReference type="InterPro" id="IPR006620">
    <property type="entry name" value="Pro_4_hyd_alph"/>
</dbReference>
<evidence type="ECO:0000256" key="3">
    <source>
        <dbReference type="ARBA" id="ARBA00022964"/>
    </source>
</evidence>
<comment type="cofactor">
    <cofactor evidence="1">
        <name>L-ascorbate</name>
        <dbReference type="ChEBI" id="CHEBI:38290"/>
    </cofactor>
</comment>
<dbReference type="Pfam" id="PF13640">
    <property type="entry name" value="2OG-FeII_Oxy_3"/>
    <property type="match status" value="1"/>
</dbReference>
<dbReference type="PANTHER" id="PTHR10869:SF246">
    <property type="entry name" value="TRANSMEMBRANE PROLYL 4-HYDROXYLASE"/>
    <property type="match status" value="1"/>
</dbReference>
<dbReference type="GO" id="GO:0005783">
    <property type="term" value="C:endoplasmic reticulum"/>
    <property type="evidence" value="ECO:0007669"/>
    <property type="project" value="TreeGrafter"/>
</dbReference>
<accession>A0A7S4W0D2</accession>
<organism evidence="7">
    <name type="scientific">Ditylum brightwellii</name>
    <dbReference type="NCBI Taxonomy" id="49249"/>
    <lineage>
        <taxon>Eukaryota</taxon>
        <taxon>Sar</taxon>
        <taxon>Stramenopiles</taxon>
        <taxon>Ochrophyta</taxon>
        <taxon>Bacillariophyta</taxon>
        <taxon>Mediophyceae</taxon>
        <taxon>Lithodesmiophycidae</taxon>
        <taxon>Lithodesmiales</taxon>
        <taxon>Lithodesmiaceae</taxon>
        <taxon>Ditylum</taxon>
    </lineage>
</organism>
<dbReference type="SMART" id="SM00702">
    <property type="entry name" value="P4Hc"/>
    <property type="match status" value="1"/>
</dbReference>
<keyword evidence="4" id="KW-0560">Oxidoreductase</keyword>
<dbReference type="GO" id="GO:0005506">
    <property type="term" value="F:iron ion binding"/>
    <property type="evidence" value="ECO:0007669"/>
    <property type="project" value="InterPro"/>
</dbReference>
<dbReference type="GO" id="GO:0004656">
    <property type="term" value="F:procollagen-proline 4-dioxygenase activity"/>
    <property type="evidence" value="ECO:0007669"/>
    <property type="project" value="TreeGrafter"/>
</dbReference>
<gene>
    <name evidence="7" type="ORF">DBRI00130_LOCUS33956</name>
</gene>
<dbReference type="PROSITE" id="PS51471">
    <property type="entry name" value="FE2OG_OXY"/>
    <property type="match status" value="1"/>
</dbReference>
<keyword evidence="5" id="KW-0408">Iron</keyword>
<keyword evidence="2" id="KW-0479">Metal-binding</keyword>
<dbReference type="PANTHER" id="PTHR10869">
    <property type="entry name" value="PROLYL 4-HYDROXYLASE ALPHA SUBUNIT"/>
    <property type="match status" value="1"/>
</dbReference>
<name>A0A7S4W0D2_9STRA</name>
<evidence type="ECO:0000256" key="5">
    <source>
        <dbReference type="ARBA" id="ARBA00023004"/>
    </source>
</evidence>
<protein>
    <recommendedName>
        <fullName evidence="6">Fe2OG dioxygenase domain-containing protein</fullName>
    </recommendedName>
</protein>
<evidence type="ECO:0000256" key="1">
    <source>
        <dbReference type="ARBA" id="ARBA00001961"/>
    </source>
</evidence>
<keyword evidence="3" id="KW-0223">Dioxygenase</keyword>
<dbReference type="AlphaFoldDB" id="A0A7S4W0D2"/>
<reference evidence="7" key="1">
    <citation type="submission" date="2021-01" db="EMBL/GenBank/DDBJ databases">
        <authorList>
            <person name="Corre E."/>
            <person name="Pelletier E."/>
            <person name="Niang G."/>
            <person name="Scheremetjew M."/>
            <person name="Finn R."/>
            <person name="Kale V."/>
            <person name="Holt S."/>
            <person name="Cochrane G."/>
            <person name="Meng A."/>
            <person name="Brown T."/>
            <person name="Cohen L."/>
        </authorList>
    </citation>
    <scope>NUCLEOTIDE SEQUENCE</scope>
    <source>
        <strain evidence="7">GSO104</strain>
    </source>
</reference>
<sequence length="279" mass="31781">MENQSEMKQINESIWTVDDLLTREECDKLKNTAEKEGMDDIGSASTFSRSVYRDCLRAELDDKSLADAVWKRLRDKVPQKVWVGNDHAEIPGVKNDEEMHGCWEPCGINHHWRVCCYPGRGHFSPHRDGDYIVNKNERSLLTINGYLTALPPNCGGATRFMTDEQTASFKDEEGRFAPMPGSITHRVEANKAGKAVIFFHGLMHDGEPLVDNSPPKWLFRTEVIYRRVQGTELKLSVEQMKARELMEKAKDLEVAGIFAEAARCYNQAFKLDETLEQSI</sequence>
<dbReference type="InterPro" id="IPR045054">
    <property type="entry name" value="P4HA-like"/>
</dbReference>
<dbReference type="Gene3D" id="2.60.120.620">
    <property type="entry name" value="q2cbj1_9rhob like domain"/>
    <property type="match status" value="1"/>
</dbReference>
<proteinExistence type="predicted"/>
<evidence type="ECO:0000256" key="4">
    <source>
        <dbReference type="ARBA" id="ARBA00023002"/>
    </source>
</evidence>
<dbReference type="InterPro" id="IPR044862">
    <property type="entry name" value="Pro_4_hyd_alph_FE2OG_OXY"/>
</dbReference>
<dbReference type="EMBL" id="HBNS01043741">
    <property type="protein sequence ID" value="CAE4643280.1"/>
    <property type="molecule type" value="Transcribed_RNA"/>
</dbReference>
<dbReference type="InterPro" id="IPR005123">
    <property type="entry name" value="Oxoglu/Fe-dep_dioxygenase_dom"/>
</dbReference>
<evidence type="ECO:0000256" key="2">
    <source>
        <dbReference type="ARBA" id="ARBA00022723"/>
    </source>
</evidence>
<evidence type="ECO:0000313" key="7">
    <source>
        <dbReference type="EMBL" id="CAE4643280.1"/>
    </source>
</evidence>
<feature type="domain" description="Fe2OG dioxygenase" evidence="6">
    <location>
        <begin position="102"/>
        <end position="202"/>
    </location>
</feature>